<sequence length="124" mass="13858">MDQRKGFIVGLLALLLSGCQQSPERFVVPVSPLQLVLNDLGDSFQESVSNFSIQQRTLGASLESPDSVILVVDEDTPLDDSIAAQQVTYKLSYQQQQWRIIDKHTQQRCVSGRGSQQFSDDLCR</sequence>
<dbReference type="EMBL" id="FOGC01000002">
    <property type="protein sequence ID" value="SEQ36890.1"/>
    <property type="molecule type" value="Genomic_DNA"/>
</dbReference>
<dbReference type="RefSeq" id="WP_092673284.1">
    <property type="nucleotide sequence ID" value="NZ_FOGC01000002.1"/>
</dbReference>
<reference evidence="2" key="1">
    <citation type="submission" date="2016-10" db="EMBL/GenBank/DDBJ databases">
        <authorList>
            <person name="Varghese N."/>
            <person name="Submissions S."/>
        </authorList>
    </citation>
    <scope>NUCLEOTIDE SEQUENCE [LARGE SCALE GENOMIC DNA]</scope>
    <source>
        <strain evidence="2">8N4</strain>
    </source>
</reference>
<evidence type="ECO:0000313" key="1">
    <source>
        <dbReference type="EMBL" id="SEQ36890.1"/>
    </source>
</evidence>
<name>A0A1H9FG53_9GAMM</name>
<dbReference type="OrthoDB" id="8550003at2"/>
<organism evidence="1 2">
    <name type="scientific">Rosenbergiella nectarea</name>
    <dbReference type="NCBI Taxonomy" id="988801"/>
    <lineage>
        <taxon>Bacteria</taxon>
        <taxon>Pseudomonadati</taxon>
        <taxon>Pseudomonadota</taxon>
        <taxon>Gammaproteobacteria</taxon>
        <taxon>Enterobacterales</taxon>
        <taxon>Erwiniaceae</taxon>
        <taxon>Rosenbergiella</taxon>
    </lineage>
</organism>
<gene>
    <name evidence="1" type="ORF">SAMN05216522_102306</name>
</gene>
<proteinExistence type="predicted"/>
<protein>
    <submittedName>
        <fullName evidence="1">Uncharacterized protein</fullName>
    </submittedName>
</protein>
<accession>A0A1H9FG53</accession>
<dbReference type="PROSITE" id="PS51257">
    <property type="entry name" value="PROKAR_LIPOPROTEIN"/>
    <property type="match status" value="1"/>
</dbReference>
<dbReference type="AlphaFoldDB" id="A0A1H9FG53"/>
<evidence type="ECO:0000313" key="2">
    <source>
        <dbReference type="Proteomes" id="UP000242515"/>
    </source>
</evidence>
<dbReference type="Proteomes" id="UP000242515">
    <property type="component" value="Unassembled WGS sequence"/>
</dbReference>
<keyword evidence="2" id="KW-1185">Reference proteome</keyword>